<dbReference type="Bgee" id="ENSELUG00000008428">
    <property type="expression patterns" value="Expressed in liver and 14 other cell types or tissues"/>
</dbReference>
<dbReference type="RefSeq" id="XP_010900380.4">
    <property type="nucleotide sequence ID" value="XM_010902078.5"/>
</dbReference>
<dbReference type="Proteomes" id="UP000265140">
    <property type="component" value="Chromosome 10"/>
</dbReference>
<reference evidence="4" key="2">
    <citation type="submission" date="2020-02" db="EMBL/GenBank/DDBJ databases">
        <title>Esox lucius (northern pike) genome, fEsoLuc1, primary haplotype.</title>
        <authorList>
            <person name="Myers G."/>
            <person name="Karagic N."/>
            <person name="Meyer A."/>
            <person name="Pippel M."/>
            <person name="Reichard M."/>
            <person name="Winkler S."/>
            <person name="Tracey A."/>
            <person name="Sims Y."/>
            <person name="Howe K."/>
            <person name="Rhie A."/>
            <person name="Formenti G."/>
            <person name="Durbin R."/>
            <person name="Fedrigo O."/>
            <person name="Jarvis E.D."/>
        </authorList>
    </citation>
    <scope>NUCLEOTIDE SEQUENCE [LARGE SCALE GENOMIC DNA]</scope>
</reference>
<evidence type="ECO:0000313" key="5">
    <source>
        <dbReference type="Proteomes" id="UP000265140"/>
    </source>
</evidence>
<dbReference type="PANTHER" id="PTHR28638">
    <property type="entry name" value="CELL CYCLE PROGRESSION PROTEIN 1"/>
    <property type="match status" value="1"/>
</dbReference>
<reference evidence="4" key="4">
    <citation type="submission" date="2025-09" db="UniProtKB">
        <authorList>
            <consortium name="Ensembl"/>
        </authorList>
    </citation>
    <scope>IDENTIFICATION</scope>
</reference>
<dbReference type="GO" id="GO:0016020">
    <property type="term" value="C:membrane"/>
    <property type="evidence" value="ECO:0007669"/>
    <property type="project" value="TreeGrafter"/>
</dbReference>
<feature type="region of interest" description="Disordered" evidence="3">
    <location>
        <begin position="468"/>
        <end position="682"/>
    </location>
</feature>
<reference evidence="5" key="1">
    <citation type="journal article" date="2014" name="PLoS ONE">
        <title>The genome and linkage map of the northern pike (Esox lucius): conserved synteny revealed between the salmonid sister group and the Neoteleostei.</title>
        <authorList>
            <person name="Rondeau E.B."/>
            <person name="Minkley D.R."/>
            <person name="Leong J.S."/>
            <person name="Messmer A.M."/>
            <person name="Jantzen J.R."/>
            <person name="von Schalburg K.R."/>
            <person name="Lemon C."/>
            <person name="Bird N.H."/>
            <person name="Koop B.F."/>
        </authorList>
    </citation>
    <scope>NUCLEOTIDE SEQUENCE</scope>
</reference>
<evidence type="ECO:0000256" key="1">
    <source>
        <dbReference type="ARBA" id="ARBA00023054"/>
    </source>
</evidence>
<keyword evidence="1 2" id="KW-0175">Coiled coil</keyword>
<organism evidence="4 5">
    <name type="scientific">Esox lucius</name>
    <name type="common">Northern pike</name>
    <dbReference type="NCBI Taxonomy" id="8010"/>
    <lineage>
        <taxon>Eukaryota</taxon>
        <taxon>Metazoa</taxon>
        <taxon>Chordata</taxon>
        <taxon>Craniata</taxon>
        <taxon>Vertebrata</taxon>
        <taxon>Euteleostomi</taxon>
        <taxon>Actinopterygii</taxon>
        <taxon>Neopterygii</taxon>
        <taxon>Teleostei</taxon>
        <taxon>Protacanthopterygii</taxon>
        <taxon>Esociformes</taxon>
        <taxon>Esocidae</taxon>
        <taxon>Esox</taxon>
    </lineage>
</organism>
<dbReference type="InterPro" id="IPR051990">
    <property type="entry name" value="CCPG1/PBIP1"/>
</dbReference>
<evidence type="ECO:0000313" key="4">
    <source>
        <dbReference type="Ensembl" id="ENSELUP00000031006.3"/>
    </source>
</evidence>
<feature type="compositionally biased region" description="Polar residues" evidence="3">
    <location>
        <begin position="131"/>
        <end position="146"/>
    </location>
</feature>
<keyword evidence="5" id="KW-1185">Reference proteome</keyword>
<feature type="compositionally biased region" description="Polar residues" evidence="3">
    <location>
        <begin position="230"/>
        <end position="249"/>
    </location>
</feature>
<feature type="region of interest" description="Disordered" evidence="3">
    <location>
        <begin position="1"/>
        <end position="65"/>
    </location>
</feature>
<dbReference type="PANTHER" id="PTHR28638:SF1">
    <property type="entry name" value="PRE-B-CELL LEUKEMIA TRANSCRIPTION FACTOR-INTERACTING PROTEIN 1"/>
    <property type="match status" value="1"/>
</dbReference>
<reference evidence="4" key="3">
    <citation type="submission" date="2025-08" db="UniProtKB">
        <authorList>
            <consortium name="Ensembl"/>
        </authorList>
    </citation>
    <scope>IDENTIFICATION</scope>
</reference>
<feature type="compositionally biased region" description="Basic and acidic residues" evidence="3">
    <location>
        <begin position="501"/>
        <end position="606"/>
    </location>
</feature>
<feature type="compositionally biased region" description="Basic and acidic residues" evidence="3">
    <location>
        <begin position="614"/>
        <end position="667"/>
    </location>
</feature>
<dbReference type="Ensembl" id="ENSELUT00000006874.3">
    <property type="protein sequence ID" value="ENSELUP00000031006.3"/>
    <property type="gene ID" value="ENSELUG00000008428.3"/>
</dbReference>
<sequence length="809" mass="91131">MSDNSSSTGSSRSSRSGSSTNSWTMLSPEEAAESMGPVDDGTESLGDVPSLSEEVAGAIVESKPYEQEIPVETVLSEEGQQVCTVCQETEPAPSEGPVPSSPTLLSPFATSNVPLDPDPESHPEPPIIHNMVTSSPTDNEQLSNMPFVTHVNPVGPLEAHFTEPPPFEVEDELEMSPARESPTLASHVETSPAPESHTQESSAPSVEPDTSIHMKTPTPTAPPSDIGPVTESSVDLLSSSPETTVTQENLAADRPSETTGSVDKAEEPLLEKDDTELPEKETDVPEDKESPCSFDLGRADTSAEQGDGLRRRNVAPLMNTSEDEDEEEVEFKLVERKEEKRGLSINVCIVGALVLLCLGSLFLSDDSDELSEAEQKQDWLNDPQEMKEIMEKLMQENQHISQLENQLQTHEEELDSALNAGLSMGTENEKRDLEQENIELKEELSSLPGLKEELVMLRARVTELSQLTAANLDTSQPPSNPTPPSTGQMGKKNQTSATSGPERRELREEVRVKEELKRQKVLLEESKKRLEGMKKDGGHKMDGEYQKKVRESLAEIQERLSEQVERMGKRSEGKRKSWDNRTKQDGKKGKENVKDHWKKDKDWKGEKHWKHGKDKSEGGRKDSHKEAWRKKQDDWERKKDDRRMDRDKRKQERPWQSRKEYKKESNRQHQHHHQPQYDHTSFWNHQEEKLRRNVRPLAGCSGAEDCAKQEGLFPVELSEFEELLDGYLSKLERASPESKTELLKLTAQFFQDGVFVHDKILFSDFAEDVADILEDMADILEVDGQDDETLKEEMEEFEREALWKFAATV</sequence>
<evidence type="ECO:0000256" key="2">
    <source>
        <dbReference type="SAM" id="Coils"/>
    </source>
</evidence>
<feature type="region of interest" description="Disordered" evidence="3">
    <location>
        <begin position="87"/>
        <end position="328"/>
    </location>
</feature>
<dbReference type="GeneID" id="105028987"/>
<evidence type="ECO:0008006" key="6">
    <source>
        <dbReference type="Google" id="ProtNLM"/>
    </source>
</evidence>
<dbReference type="AlphaFoldDB" id="A0A3P8ZQH3"/>
<dbReference type="CTD" id="563463"/>
<feature type="compositionally biased region" description="Low complexity" evidence="3">
    <location>
        <begin position="1"/>
        <end position="22"/>
    </location>
</feature>
<dbReference type="KEGG" id="els:105028987"/>
<proteinExistence type="predicted"/>
<feature type="compositionally biased region" description="Polar residues" evidence="3">
    <location>
        <begin position="487"/>
        <end position="499"/>
    </location>
</feature>
<dbReference type="GeneTree" id="ENSGT00730000111747"/>
<dbReference type="STRING" id="8010.ENSELUP00000031006"/>
<dbReference type="OMA" id="GCARQEG"/>
<protein>
    <recommendedName>
        <fullName evidence="6">Pre-B-cell leukemia homeobox interacting protein 1a</fullName>
    </recommendedName>
</protein>
<feature type="compositionally biased region" description="Polar residues" evidence="3">
    <location>
        <begin position="101"/>
        <end position="113"/>
    </location>
</feature>
<feature type="coiled-coil region" evidence="2">
    <location>
        <begin position="386"/>
        <end position="443"/>
    </location>
</feature>
<accession>A0A3P8ZQH3</accession>
<name>A0A3P8ZQH3_ESOLU</name>
<dbReference type="InParanoid" id="A0A3P8ZQH3"/>
<evidence type="ECO:0000256" key="3">
    <source>
        <dbReference type="SAM" id="MobiDB-lite"/>
    </source>
</evidence>
<feature type="compositionally biased region" description="Basic and acidic residues" evidence="3">
    <location>
        <begin position="263"/>
        <end position="290"/>
    </location>
</feature>